<keyword evidence="4" id="KW-1185">Reference proteome</keyword>
<dbReference type="Gene3D" id="2.170.130.10">
    <property type="entry name" value="TonB-dependent receptor, plug domain"/>
    <property type="match status" value="1"/>
</dbReference>
<organism evidence="3 4">
    <name type="scientific">Dyadobacter psychrotolerans</name>
    <dbReference type="NCBI Taxonomy" id="2541721"/>
    <lineage>
        <taxon>Bacteria</taxon>
        <taxon>Pseudomonadati</taxon>
        <taxon>Bacteroidota</taxon>
        <taxon>Cytophagia</taxon>
        <taxon>Cytophagales</taxon>
        <taxon>Spirosomataceae</taxon>
        <taxon>Dyadobacter</taxon>
    </lineage>
</organism>
<dbReference type="InterPro" id="IPR023996">
    <property type="entry name" value="TonB-dep_OMP_SusC/RagA"/>
</dbReference>
<dbReference type="InterPro" id="IPR039426">
    <property type="entry name" value="TonB-dep_rcpt-like"/>
</dbReference>
<dbReference type="Pfam" id="PF07715">
    <property type="entry name" value="Plug"/>
    <property type="match status" value="1"/>
</dbReference>
<evidence type="ECO:0000256" key="1">
    <source>
        <dbReference type="PROSITE-ProRule" id="PRU01360"/>
    </source>
</evidence>
<comment type="similarity">
    <text evidence="1">Belongs to the TonB-dependent receptor family.</text>
</comment>
<keyword evidence="3" id="KW-0675">Receptor</keyword>
<keyword evidence="1" id="KW-0998">Cell outer membrane</keyword>
<dbReference type="InterPro" id="IPR037066">
    <property type="entry name" value="Plug_dom_sf"/>
</dbReference>
<dbReference type="EMBL" id="SMFL01000006">
    <property type="protein sequence ID" value="TDE13646.1"/>
    <property type="molecule type" value="Genomic_DNA"/>
</dbReference>
<keyword evidence="1" id="KW-1134">Transmembrane beta strand</keyword>
<evidence type="ECO:0000313" key="3">
    <source>
        <dbReference type="EMBL" id="TDE13646.1"/>
    </source>
</evidence>
<accession>A0A4R5DHW7</accession>
<dbReference type="NCBIfam" id="TIGR04057">
    <property type="entry name" value="SusC_RagA_signa"/>
    <property type="match status" value="1"/>
</dbReference>
<keyword evidence="1" id="KW-0813">Transport</keyword>
<dbReference type="SUPFAM" id="SSF56935">
    <property type="entry name" value="Porins"/>
    <property type="match status" value="1"/>
</dbReference>
<evidence type="ECO:0000259" key="2">
    <source>
        <dbReference type="Pfam" id="PF07715"/>
    </source>
</evidence>
<feature type="domain" description="TonB-dependent receptor plug" evidence="2">
    <location>
        <begin position="19"/>
        <end position="101"/>
    </location>
</feature>
<dbReference type="Proteomes" id="UP000294850">
    <property type="component" value="Unassembled WGS sequence"/>
</dbReference>
<dbReference type="PROSITE" id="PS52016">
    <property type="entry name" value="TONB_DEPENDENT_REC_3"/>
    <property type="match status" value="1"/>
</dbReference>
<gene>
    <name evidence="3" type="ORF">E0F88_17220</name>
</gene>
<dbReference type="InterPro" id="IPR012910">
    <property type="entry name" value="Plug_dom"/>
</dbReference>
<dbReference type="OrthoDB" id="9768177at2"/>
<comment type="caution">
    <text evidence="3">The sequence shown here is derived from an EMBL/GenBank/DDBJ whole genome shotgun (WGS) entry which is preliminary data.</text>
</comment>
<reference evidence="3 4" key="1">
    <citation type="submission" date="2019-03" db="EMBL/GenBank/DDBJ databases">
        <title>Dyadobacter AR-3-6 sp. nov., isolated from arctic soil.</title>
        <authorList>
            <person name="Chaudhary D.K."/>
        </authorList>
    </citation>
    <scope>NUCLEOTIDE SEQUENCE [LARGE SCALE GENOMIC DNA]</scope>
    <source>
        <strain evidence="3 4">AR-3-6</strain>
    </source>
</reference>
<evidence type="ECO:0000313" key="4">
    <source>
        <dbReference type="Proteomes" id="UP000294850"/>
    </source>
</evidence>
<dbReference type="AlphaFoldDB" id="A0A4R5DHW7"/>
<dbReference type="InterPro" id="IPR023997">
    <property type="entry name" value="TonB-dep_OMP_SusC/RagA_CS"/>
</dbReference>
<proteinExistence type="inferred from homology"/>
<dbReference type="GO" id="GO:0009279">
    <property type="term" value="C:cell outer membrane"/>
    <property type="evidence" value="ECO:0007669"/>
    <property type="project" value="UniProtKB-SubCell"/>
</dbReference>
<keyword evidence="1" id="KW-0472">Membrane</keyword>
<dbReference type="NCBIfam" id="TIGR04056">
    <property type="entry name" value="OMP_RagA_SusC"/>
    <property type="match status" value="1"/>
</dbReference>
<name>A0A4R5DHW7_9BACT</name>
<protein>
    <submittedName>
        <fullName evidence="3">TonB-dependent receptor</fullName>
    </submittedName>
</protein>
<comment type="subcellular location">
    <subcellularLocation>
        <location evidence="1">Cell outer membrane</location>
        <topology evidence="1">Multi-pass membrane protein</topology>
    </subcellularLocation>
</comment>
<keyword evidence="1" id="KW-0812">Transmembrane</keyword>
<sequence>MIREISFNRAILVKVIFRKALAGRLPGLITVQNSGEPGADAANIWIRGFGTFNSGAQGPLILVDGIERSFNGIDANEVDNITILKDASSTAVFGVRGANGVVLVTTKRGSNEKPRVSFSLQKGFQSSTRVPEYLDSYNALHLYREGLINDGLNANLYTDEYIEKFRDRSNPTYQYLYPNTDWMKELLKPYSTMTQTNLNVSGGSKSARYFVSLSYMKQKGLYNFEDKIKDYDIQAVTNKYNFRSNVDLDITKDLSMELNLGAIIRDRNYPGTSADGIFASAKSIPAWWYPLDNPDGSISGMAPRTASPYGLLTQSGYQRLFENTVQATTGFKLKMPWITPGLSARARLSFDVVNTRNVSRIKSYSTYQYVTDENQPDLSKGQYLLVGNAGNNTLSYDVSGNGTRRTVVEAYLNYDRDFGKHGVNLMGLYNQQSYFLDVSGGQANAVRGLPFKYQGYVGRAAYAYDDRYLAEFNFGFNGSENFPSGKRFGFFPAVSVGWIISNENFMRRSDAFSFVNLLKVRASVGDVGNDRYGNLGDSRFLYLSTWSLTGAGYRFGQNYNGDSYSGAIESATGNPNVTWERARKINVGLELGLWQNAVSFTADVFSEHRVNILTTPQTLPAMVGIVSSPLVNAGVVDNKGFELVLEHKKNFGEQGYYVRANYSFARNKIINIAEPAYTGREWQARTGRRVGELYGLTAIGLFNSQEEINASPVQTAYGITKPGDIKYKDINGDGAITNLDQGYLDKVNTPEAMFGVSLGYHYKGFDLSVLFQGALGGSVWLTGISVWPFSRYAGVLSAVQDNYWTPENPDQNAMFPRMTSNDNPNNYQNSTFWVYSNNYLRLKNAEIGYTFPKKLIKKIGFDNARIYVNGVNLLTWDKIKIFDPEIPNGTGNYPQQKVLNAGLTFSF</sequence>